<dbReference type="OrthoDB" id="2669741at2759"/>
<gene>
    <name evidence="3" type="ORF">BJ212DRAFT_1549700</name>
</gene>
<feature type="compositionally biased region" description="Low complexity" evidence="2">
    <location>
        <begin position="277"/>
        <end position="288"/>
    </location>
</feature>
<comment type="similarity">
    <text evidence="1">Belongs to the nucleoporin Nup84/Nup107 family.</text>
</comment>
<dbReference type="GO" id="GO:0031965">
    <property type="term" value="C:nuclear membrane"/>
    <property type="evidence" value="ECO:0007669"/>
    <property type="project" value="UniProtKB-SubCell"/>
</dbReference>
<keyword evidence="1" id="KW-0539">Nucleus</keyword>
<keyword evidence="1" id="KW-0472">Membrane</keyword>
<dbReference type="InterPro" id="IPR007252">
    <property type="entry name" value="Nup84/Nup107"/>
</dbReference>
<feature type="region of interest" description="Disordered" evidence="2">
    <location>
        <begin position="272"/>
        <end position="291"/>
    </location>
</feature>
<keyword evidence="1" id="KW-0653">Protein transport</keyword>
<dbReference type="RefSeq" id="XP_041186506.1">
    <property type="nucleotide sequence ID" value="XM_041341898.1"/>
</dbReference>
<dbReference type="AlphaFoldDB" id="A0A9P7DU37"/>
<comment type="function">
    <text evidence="1">Functions as a component of the nuclear pore complex (NPC).</text>
</comment>
<proteinExistence type="inferred from homology"/>
<evidence type="ECO:0000313" key="4">
    <source>
        <dbReference type="Proteomes" id="UP000807769"/>
    </source>
</evidence>
<keyword evidence="1" id="KW-0509">mRNA transport</keyword>
<sequence>MSEGPPVPPATNLPLKGGCMTSNCLQFQTNNQALIINVHSICVCGKGWLAHANLCCAVNTTPYPVGSSADQIPAKAWAPPPAPIAGSANDRRVASYHGCIDTIPNSHHLVIEMTVTVGDSVILDQLDSQINTHFSCHNICFPSSLYGDHQPTSGSLEYEKLNWVILKLGKLSANQNTQLLKMALFTSRDITGSALSVLLCKIAMTMKNPIDDIPLLFIALRFGMLRGNIVSEPQAAGTAVHPCFAAHFNDLLDSDDDSLSMNILELIVHQNSNNHKQSAPSPSSAQSAVPTQTPIVTHTFHSRPTSVCHEAPSHAPLSTILPNCAPLPSTHASAVIIDLTNNNTPVFSSIVDWANYVQVHGPRETSTIIPWRVRALNVELGALALIAFIEAKHSHTIVDLSGEMFKGAQIGFTPGNDGLDMNLSSLFMANCIFKVAPSGEGIGLGVECAVISRVIKIVLNEHYMWQKLAPNTAASLAALPLNPAQPLDYSLTGPLSLLLVTYSNIQLTALQPTQLPANMSVEQCMELIGQVYANMLLGCPPRAALDMLKEVYYFCQGFDIAFSNDAVSFCDCITSPSQVIEWLEFEVALVRWPDGTEVDVVDSATENAFILCLTHYLQGKGHPNHPLISDCVPESERNSQEGSPTFRAVQLLLSVSGNCCLPTDPMQKIIVHPNSLLTHFCFVKNLPVRHTYVKPARADDSWEMVPSVGTLPGRVLLAKNLVEMLPHELASINQLEEQATEYLHYRQFFMIWDNLDHVIECWSIVVLIMNWDTRAAWLSNYKGLIDQAYDAVMKLLTSDWMMSRRLWFPQANLHSTDILHPQAYTLAACYAYQLYSTHGPAMPSLPGGT</sequence>
<keyword evidence="1" id="KW-0811">Translocation</keyword>
<dbReference type="Proteomes" id="UP000807769">
    <property type="component" value="Unassembled WGS sequence"/>
</dbReference>
<keyword evidence="4" id="KW-1185">Reference proteome</keyword>
<organism evidence="3 4">
    <name type="scientific">Suillus subaureus</name>
    <dbReference type="NCBI Taxonomy" id="48587"/>
    <lineage>
        <taxon>Eukaryota</taxon>
        <taxon>Fungi</taxon>
        <taxon>Dikarya</taxon>
        <taxon>Basidiomycota</taxon>
        <taxon>Agaricomycotina</taxon>
        <taxon>Agaricomycetes</taxon>
        <taxon>Agaricomycetidae</taxon>
        <taxon>Boletales</taxon>
        <taxon>Suillineae</taxon>
        <taxon>Suillaceae</taxon>
        <taxon>Suillus</taxon>
    </lineage>
</organism>
<evidence type="ECO:0000256" key="2">
    <source>
        <dbReference type="SAM" id="MobiDB-lite"/>
    </source>
</evidence>
<dbReference type="GO" id="GO:0017056">
    <property type="term" value="F:structural constituent of nuclear pore"/>
    <property type="evidence" value="ECO:0007669"/>
    <property type="project" value="UniProtKB-UniRule"/>
</dbReference>
<dbReference type="GO" id="GO:0005643">
    <property type="term" value="C:nuclear pore"/>
    <property type="evidence" value="ECO:0007669"/>
    <property type="project" value="UniProtKB-SubCell"/>
</dbReference>
<comment type="subunit">
    <text evidence="1">Part of the nuclear pore complex (NPC).</text>
</comment>
<dbReference type="GeneID" id="64635914"/>
<protein>
    <recommendedName>
        <fullName evidence="1">Nuclear pore complex protein</fullName>
    </recommendedName>
</protein>
<dbReference type="GO" id="GO:0015031">
    <property type="term" value="P:protein transport"/>
    <property type="evidence" value="ECO:0007669"/>
    <property type="project" value="UniProtKB-KW"/>
</dbReference>
<evidence type="ECO:0000256" key="1">
    <source>
        <dbReference type="RuleBase" id="RU365072"/>
    </source>
</evidence>
<reference evidence="3" key="1">
    <citation type="journal article" date="2020" name="New Phytol.">
        <title>Comparative genomics reveals dynamic genome evolution in host specialist ectomycorrhizal fungi.</title>
        <authorList>
            <person name="Lofgren L.A."/>
            <person name="Nguyen N.H."/>
            <person name="Vilgalys R."/>
            <person name="Ruytinx J."/>
            <person name="Liao H.L."/>
            <person name="Branco S."/>
            <person name="Kuo A."/>
            <person name="LaButti K."/>
            <person name="Lipzen A."/>
            <person name="Andreopoulos W."/>
            <person name="Pangilinan J."/>
            <person name="Riley R."/>
            <person name="Hundley H."/>
            <person name="Na H."/>
            <person name="Barry K."/>
            <person name="Grigoriev I.V."/>
            <person name="Stajich J.E."/>
            <person name="Kennedy P.G."/>
        </authorList>
    </citation>
    <scope>NUCLEOTIDE SEQUENCE</scope>
    <source>
        <strain evidence="3">MN1</strain>
    </source>
</reference>
<dbReference type="Pfam" id="PF04121">
    <property type="entry name" value="Nup84_Nup100"/>
    <property type="match status" value="1"/>
</dbReference>
<keyword evidence="1" id="KW-0906">Nuclear pore complex</keyword>
<keyword evidence="1" id="KW-0813">Transport</keyword>
<comment type="caution">
    <text evidence="3">The sequence shown here is derived from an EMBL/GenBank/DDBJ whole genome shotgun (WGS) entry which is preliminary data.</text>
</comment>
<accession>A0A9P7DU37</accession>
<evidence type="ECO:0000313" key="3">
    <source>
        <dbReference type="EMBL" id="KAG1803245.1"/>
    </source>
</evidence>
<comment type="subcellular location">
    <subcellularLocation>
        <location evidence="1">Nucleus</location>
        <location evidence="1">Nuclear pore complex</location>
    </subcellularLocation>
    <subcellularLocation>
        <location evidence="1">Nucleus membrane</location>
    </subcellularLocation>
</comment>
<name>A0A9P7DU37_9AGAM</name>
<dbReference type="EMBL" id="JABBWG010000069">
    <property type="protein sequence ID" value="KAG1803245.1"/>
    <property type="molecule type" value="Genomic_DNA"/>
</dbReference>